<name>A0A0F9S2I2_9ZZZZ</name>
<dbReference type="EMBL" id="LAZR01002959">
    <property type="protein sequence ID" value="KKN23558.1"/>
    <property type="molecule type" value="Genomic_DNA"/>
</dbReference>
<organism evidence="1">
    <name type="scientific">marine sediment metagenome</name>
    <dbReference type="NCBI Taxonomy" id="412755"/>
    <lineage>
        <taxon>unclassified sequences</taxon>
        <taxon>metagenomes</taxon>
        <taxon>ecological metagenomes</taxon>
    </lineage>
</organism>
<evidence type="ECO:0000313" key="1">
    <source>
        <dbReference type="EMBL" id="KKN23558.1"/>
    </source>
</evidence>
<reference evidence="1" key="1">
    <citation type="journal article" date="2015" name="Nature">
        <title>Complex archaea that bridge the gap between prokaryotes and eukaryotes.</title>
        <authorList>
            <person name="Spang A."/>
            <person name="Saw J.H."/>
            <person name="Jorgensen S.L."/>
            <person name="Zaremba-Niedzwiedzka K."/>
            <person name="Martijn J."/>
            <person name="Lind A.E."/>
            <person name="van Eijk R."/>
            <person name="Schleper C."/>
            <person name="Guy L."/>
            <person name="Ettema T.J."/>
        </authorList>
    </citation>
    <scope>NUCLEOTIDE SEQUENCE</scope>
</reference>
<proteinExistence type="predicted"/>
<comment type="caution">
    <text evidence="1">The sequence shown here is derived from an EMBL/GenBank/DDBJ whole genome shotgun (WGS) entry which is preliminary data.</text>
</comment>
<sequence>MSFEFNEIPGKEPSLDEINKLGKEISIHFKSLKKKKKAEKKIWKKHFGGDRWTDEEMEATTKRQNK</sequence>
<accession>A0A0F9S2I2</accession>
<dbReference type="AlphaFoldDB" id="A0A0F9S2I2"/>
<protein>
    <submittedName>
        <fullName evidence="1">Uncharacterized protein</fullName>
    </submittedName>
</protein>
<gene>
    <name evidence="1" type="ORF">LCGC14_0903730</name>
</gene>